<accession>A0A136LY30</accession>
<dbReference type="InterPro" id="IPR014729">
    <property type="entry name" value="Rossmann-like_a/b/a_fold"/>
</dbReference>
<dbReference type="PANTHER" id="PTHR11766">
    <property type="entry name" value="TYROSYL-TRNA SYNTHETASE"/>
    <property type="match status" value="1"/>
</dbReference>
<organism evidence="12 13">
    <name type="scientific">candidate division WS6 bacterium OLB20</name>
    <dbReference type="NCBI Taxonomy" id="1617426"/>
    <lineage>
        <taxon>Bacteria</taxon>
        <taxon>Candidatus Dojkabacteria</taxon>
    </lineage>
</organism>
<proteinExistence type="inferred from homology"/>
<dbReference type="GO" id="GO:0003723">
    <property type="term" value="F:RNA binding"/>
    <property type="evidence" value="ECO:0007669"/>
    <property type="project" value="UniProtKB-KW"/>
</dbReference>
<dbReference type="InterPro" id="IPR002942">
    <property type="entry name" value="S4_RNA-bd"/>
</dbReference>
<keyword evidence="5 10" id="KW-0648">Protein biosynthesis</keyword>
<evidence type="ECO:0000256" key="7">
    <source>
        <dbReference type="ARBA" id="ARBA00048248"/>
    </source>
</evidence>
<protein>
    <recommendedName>
        <fullName evidence="1 8">Tyrosine--tRNA ligase</fullName>
        <ecNumber evidence="1 8">6.1.1.1</ecNumber>
    </recommendedName>
</protein>
<dbReference type="PRINTS" id="PR01040">
    <property type="entry name" value="TRNASYNTHTYR"/>
</dbReference>
<dbReference type="GO" id="GO:0005524">
    <property type="term" value="F:ATP binding"/>
    <property type="evidence" value="ECO:0007669"/>
    <property type="project" value="UniProtKB-KW"/>
</dbReference>
<dbReference type="EMBL" id="JYNZ01000003">
    <property type="protein sequence ID" value="KXK26559.1"/>
    <property type="molecule type" value="Genomic_DNA"/>
</dbReference>
<keyword evidence="2 10" id="KW-0436">Ligase</keyword>
<dbReference type="Gene3D" id="3.10.290.10">
    <property type="entry name" value="RNA-binding S4 domain"/>
    <property type="match status" value="1"/>
</dbReference>
<comment type="catalytic activity">
    <reaction evidence="7">
        <text>tRNA(Tyr) + L-tyrosine + ATP = L-tyrosyl-tRNA(Tyr) + AMP + diphosphate + H(+)</text>
        <dbReference type="Rhea" id="RHEA:10220"/>
        <dbReference type="Rhea" id="RHEA-COMP:9706"/>
        <dbReference type="Rhea" id="RHEA-COMP:9707"/>
        <dbReference type="ChEBI" id="CHEBI:15378"/>
        <dbReference type="ChEBI" id="CHEBI:30616"/>
        <dbReference type="ChEBI" id="CHEBI:33019"/>
        <dbReference type="ChEBI" id="CHEBI:58315"/>
        <dbReference type="ChEBI" id="CHEBI:78442"/>
        <dbReference type="ChEBI" id="CHEBI:78536"/>
        <dbReference type="ChEBI" id="CHEBI:456215"/>
        <dbReference type="EC" id="6.1.1.1"/>
    </reaction>
</comment>
<dbReference type="AlphaFoldDB" id="A0A136LY30"/>
<dbReference type="Gene3D" id="1.10.240.10">
    <property type="entry name" value="Tyrosyl-Transfer RNA Synthetase"/>
    <property type="match status" value="1"/>
</dbReference>
<evidence type="ECO:0000256" key="6">
    <source>
        <dbReference type="ARBA" id="ARBA00023146"/>
    </source>
</evidence>
<dbReference type="GO" id="GO:0005829">
    <property type="term" value="C:cytosol"/>
    <property type="evidence" value="ECO:0007669"/>
    <property type="project" value="TreeGrafter"/>
</dbReference>
<keyword evidence="9" id="KW-0694">RNA-binding</keyword>
<dbReference type="Gene3D" id="3.40.50.620">
    <property type="entry name" value="HUPs"/>
    <property type="match status" value="1"/>
</dbReference>
<evidence type="ECO:0000256" key="4">
    <source>
        <dbReference type="ARBA" id="ARBA00022840"/>
    </source>
</evidence>
<evidence type="ECO:0000256" key="5">
    <source>
        <dbReference type="ARBA" id="ARBA00022917"/>
    </source>
</evidence>
<sequence length="255" mass="29093">MLERDMFQVRMQENKPIYLHEFFYPLLQGYDSVHMEVSGEFGGRDQTFNMLAGRDLEKSMKGIDKFVITTHFLLAADGNNKMSKSIGNCIFIEDTPEDKYGKVMSIPDQLIRHYYEFATLLTREEIDTVLAQQTDPLEQKKQLAFEVTRLNDGEEAALNAQTHFEKTVQQKEMPEDVRTVARREIREIAATDSIQIKSLLTILELAESNSDAKRLVVAGGVEVDGERLTDPNHEISLSAVSTIRAGKRNWVQFTD</sequence>
<evidence type="ECO:0000256" key="10">
    <source>
        <dbReference type="RuleBase" id="RU363036"/>
    </source>
</evidence>
<feature type="domain" description="RNA-binding S4" evidence="11">
    <location>
        <begin position="201"/>
        <end position="237"/>
    </location>
</feature>
<keyword evidence="6 10" id="KW-0030">Aminoacyl-tRNA synthetase</keyword>
<dbReference type="CDD" id="cd00165">
    <property type="entry name" value="S4"/>
    <property type="match status" value="1"/>
</dbReference>
<dbReference type="InterPro" id="IPR024088">
    <property type="entry name" value="Tyr-tRNA-ligase_bac-type"/>
</dbReference>
<dbReference type="GO" id="GO:0006437">
    <property type="term" value="P:tyrosyl-tRNA aminoacylation"/>
    <property type="evidence" value="ECO:0007669"/>
    <property type="project" value="UniProtKB-UniRule"/>
</dbReference>
<evidence type="ECO:0000256" key="2">
    <source>
        <dbReference type="ARBA" id="ARBA00022598"/>
    </source>
</evidence>
<evidence type="ECO:0000256" key="9">
    <source>
        <dbReference type="PROSITE-ProRule" id="PRU00182"/>
    </source>
</evidence>
<dbReference type="NCBIfam" id="TIGR00234">
    <property type="entry name" value="tyrS"/>
    <property type="match status" value="1"/>
</dbReference>
<evidence type="ECO:0000259" key="11">
    <source>
        <dbReference type="Pfam" id="PF01479"/>
    </source>
</evidence>
<evidence type="ECO:0000256" key="1">
    <source>
        <dbReference type="ARBA" id="ARBA00013160"/>
    </source>
</evidence>
<dbReference type="GO" id="GO:0004831">
    <property type="term" value="F:tyrosine-tRNA ligase activity"/>
    <property type="evidence" value="ECO:0007669"/>
    <property type="project" value="UniProtKB-UniRule"/>
</dbReference>
<evidence type="ECO:0000313" key="12">
    <source>
        <dbReference type="EMBL" id="KXK26559.1"/>
    </source>
</evidence>
<evidence type="ECO:0000256" key="8">
    <source>
        <dbReference type="NCBIfam" id="TIGR00234"/>
    </source>
</evidence>
<evidence type="ECO:0000256" key="3">
    <source>
        <dbReference type="ARBA" id="ARBA00022741"/>
    </source>
</evidence>
<dbReference type="Proteomes" id="UP000070457">
    <property type="component" value="Unassembled WGS sequence"/>
</dbReference>
<dbReference type="Pfam" id="PF00579">
    <property type="entry name" value="tRNA-synt_1b"/>
    <property type="match status" value="1"/>
</dbReference>
<name>A0A136LY30_9BACT</name>
<comment type="similarity">
    <text evidence="10">Belongs to the class-I aminoacyl-tRNA synthetase family.</text>
</comment>
<keyword evidence="4 10" id="KW-0067">ATP-binding</keyword>
<dbReference type="InterPro" id="IPR002305">
    <property type="entry name" value="aa-tRNA-synth_Ic"/>
</dbReference>
<dbReference type="PATRIC" id="fig|1617426.3.peg.559"/>
<gene>
    <name evidence="12" type="primary">tyrS_2</name>
    <name evidence="12" type="ORF">TR69_WS6001000565</name>
</gene>
<comment type="caution">
    <text evidence="12">The sequence shown here is derived from an EMBL/GenBank/DDBJ whole genome shotgun (WGS) entry which is preliminary data.</text>
</comment>
<dbReference type="SUPFAM" id="SSF52374">
    <property type="entry name" value="Nucleotidylyl transferase"/>
    <property type="match status" value="1"/>
</dbReference>
<keyword evidence="3 10" id="KW-0547">Nucleotide-binding</keyword>
<dbReference type="PANTHER" id="PTHR11766:SF1">
    <property type="entry name" value="TYROSINE--TRNA LIGASE"/>
    <property type="match status" value="1"/>
</dbReference>
<dbReference type="PROSITE" id="PS50889">
    <property type="entry name" value="S4"/>
    <property type="match status" value="1"/>
</dbReference>
<dbReference type="SUPFAM" id="SSF55174">
    <property type="entry name" value="Alpha-L RNA-binding motif"/>
    <property type="match status" value="1"/>
</dbReference>
<dbReference type="STRING" id="1617426.TR69_WS6001000565"/>
<reference evidence="12 13" key="1">
    <citation type="submission" date="2015-02" db="EMBL/GenBank/DDBJ databases">
        <title>Improved understanding of the partial-nitritation anammox process through 23 genomes representing the majority of the microbial community.</title>
        <authorList>
            <person name="Speth D.R."/>
            <person name="In T Zandt M."/>
            <person name="Guerrero Cruz S."/>
            <person name="Jetten M.S."/>
            <person name="Dutilh B.E."/>
        </authorList>
    </citation>
    <scope>NUCLEOTIDE SEQUENCE [LARGE SCALE GENOMIC DNA]</scope>
    <source>
        <strain evidence="12">OLB20</strain>
    </source>
</reference>
<dbReference type="EC" id="6.1.1.1" evidence="1 8"/>
<dbReference type="Pfam" id="PF01479">
    <property type="entry name" value="S4"/>
    <property type="match status" value="1"/>
</dbReference>
<evidence type="ECO:0000313" key="13">
    <source>
        <dbReference type="Proteomes" id="UP000070457"/>
    </source>
</evidence>
<dbReference type="InterPro" id="IPR002307">
    <property type="entry name" value="Tyr-tRNA-ligase"/>
</dbReference>
<dbReference type="InterPro" id="IPR036986">
    <property type="entry name" value="S4_RNA-bd_sf"/>
</dbReference>